<evidence type="ECO:0000256" key="1">
    <source>
        <dbReference type="SAM" id="Coils"/>
    </source>
</evidence>
<dbReference type="RefSeq" id="WP_272748864.1">
    <property type="nucleotide sequence ID" value="NZ_JAQQKX010000012.1"/>
</dbReference>
<organism evidence="2 3">
    <name type="scientific">Asticcacaulis aquaticus</name>
    <dbReference type="NCBI Taxonomy" id="2984212"/>
    <lineage>
        <taxon>Bacteria</taxon>
        <taxon>Pseudomonadati</taxon>
        <taxon>Pseudomonadota</taxon>
        <taxon>Alphaproteobacteria</taxon>
        <taxon>Caulobacterales</taxon>
        <taxon>Caulobacteraceae</taxon>
        <taxon>Asticcacaulis</taxon>
    </lineage>
</organism>
<dbReference type="Proteomes" id="UP001214854">
    <property type="component" value="Unassembled WGS sequence"/>
</dbReference>
<evidence type="ECO:0000313" key="3">
    <source>
        <dbReference type="Proteomes" id="UP001214854"/>
    </source>
</evidence>
<protein>
    <submittedName>
        <fullName evidence="2">Uncharacterized protein</fullName>
    </submittedName>
</protein>
<sequence>MDKIDTTTACETVLHDIKARNLDGGISPDHNEMIGVMLSRRLELAPAYEELHRKLKGDYDALWLVFDGLLCVSAEWNTAKVAKSRCDRAQLRDVNRKISEVADELAQLLDERTELNAHSGFCSETHTDICQVIEDAAIHNGRFTVWVQKPLAQLKNRYDIKHWPSLSEVVQVIADDAEAAEIGPADPTTAAATTGPRSSDADFFKALFSRLRDEGENHAQLHPSTFSLTDSTVAILGSCVLNRDPDELFDGDYVKRLRQRERNSNGQDE</sequence>
<gene>
    <name evidence="2" type="ORF">PQU92_13970</name>
</gene>
<dbReference type="EMBL" id="JAQQKX010000012">
    <property type="protein sequence ID" value="MDC7684389.1"/>
    <property type="molecule type" value="Genomic_DNA"/>
</dbReference>
<name>A0ABT5HWE1_9CAUL</name>
<keyword evidence="1" id="KW-0175">Coiled coil</keyword>
<accession>A0ABT5HWE1</accession>
<comment type="caution">
    <text evidence="2">The sequence shown here is derived from an EMBL/GenBank/DDBJ whole genome shotgun (WGS) entry which is preliminary data.</text>
</comment>
<reference evidence="2 3" key="1">
    <citation type="submission" date="2023-01" db="EMBL/GenBank/DDBJ databases">
        <title>Novel species of the genus Asticcacaulis isolated from rivers.</title>
        <authorList>
            <person name="Lu H."/>
        </authorList>
    </citation>
    <scope>NUCLEOTIDE SEQUENCE [LARGE SCALE GENOMIC DNA]</scope>
    <source>
        <strain evidence="2 3">BYS171W</strain>
    </source>
</reference>
<proteinExistence type="predicted"/>
<feature type="coiled-coil region" evidence="1">
    <location>
        <begin position="91"/>
        <end position="118"/>
    </location>
</feature>
<evidence type="ECO:0000313" key="2">
    <source>
        <dbReference type="EMBL" id="MDC7684389.1"/>
    </source>
</evidence>
<keyword evidence="3" id="KW-1185">Reference proteome</keyword>